<dbReference type="SMART" id="SM00612">
    <property type="entry name" value="Kelch"/>
    <property type="match status" value="4"/>
</dbReference>
<reference evidence="18" key="1">
    <citation type="submission" date="2020-06" db="EMBL/GenBank/DDBJ databases">
        <authorList>
            <consortium name="Wellcome Sanger Institute Data Sharing"/>
        </authorList>
    </citation>
    <scope>NUCLEOTIDE SEQUENCE [LARGE SCALE GENOMIC DNA]</scope>
</reference>
<evidence type="ECO:0000256" key="10">
    <source>
        <dbReference type="ARBA" id="ARBA00022737"/>
    </source>
</evidence>
<dbReference type="CDD" id="cd06100">
    <property type="entry name" value="CCL_ACL-C"/>
    <property type="match status" value="1"/>
</dbReference>
<reference evidence="18" key="3">
    <citation type="submission" date="2025-09" db="UniProtKB">
        <authorList>
            <consortium name="Ensembl"/>
        </authorList>
    </citation>
    <scope>IDENTIFICATION</scope>
</reference>
<dbReference type="EC" id="2.3.3.8" evidence="2"/>
<evidence type="ECO:0000256" key="12">
    <source>
        <dbReference type="ARBA" id="ARBA00022840"/>
    </source>
</evidence>
<evidence type="ECO:0000256" key="16">
    <source>
        <dbReference type="SAM" id="MobiDB-lite"/>
    </source>
</evidence>
<dbReference type="GO" id="GO:0046872">
    <property type="term" value="F:metal ion binding"/>
    <property type="evidence" value="ECO:0007669"/>
    <property type="project" value="UniProtKB-KW"/>
</dbReference>
<dbReference type="InterPro" id="IPR016102">
    <property type="entry name" value="Succinyl-CoA_synth-like"/>
</dbReference>
<keyword evidence="19" id="KW-1185">Reference proteome</keyword>
<dbReference type="Gene3D" id="1.10.230.10">
    <property type="entry name" value="Cytochrome P450-Terp, domain 2"/>
    <property type="match status" value="1"/>
</dbReference>
<dbReference type="FunFam" id="1.25.40.420:FF:000001">
    <property type="entry name" value="Kelch-like family member 12"/>
    <property type="match status" value="1"/>
</dbReference>
<dbReference type="InterPro" id="IPR000210">
    <property type="entry name" value="BTB/POZ_dom"/>
</dbReference>
<evidence type="ECO:0000256" key="15">
    <source>
        <dbReference type="ARBA" id="ARBA00048669"/>
    </source>
</evidence>
<keyword evidence="13" id="KW-0460">Magnesium</keyword>
<evidence type="ECO:0000259" key="17">
    <source>
        <dbReference type="PROSITE" id="PS50097"/>
    </source>
</evidence>
<dbReference type="Proteomes" id="UP000694680">
    <property type="component" value="Chromosome 8"/>
</dbReference>
<feature type="domain" description="BTB" evidence="17">
    <location>
        <begin position="607"/>
        <end position="689"/>
    </location>
</feature>
<dbReference type="FunFam" id="3.40.50.261:FF:000003">
    <property type="entry name" value="ATP-citrate synthase subunit"/>
    <property type="match status" value="1"/>
</dbReference>
<dbReference type="GO" id="GO:0006085">
    <property type="term" value="P:acetyl-CoA biosynthetic process"/>
    <property type="evidence" value="ECO:0007669"/>
    <property type="project" value="TreeGrafter"/>
</dbReference>
<comment type="catalytic activity">
    <reaction evidence="15">
        <text>oxaloacetate + acetyl-CoA + ADP + phosphate = citrate + ATP + CoA</text>
        <dbReference type="Rhea" id="RHEA:21160"/>
        <dbReference type="ChEBI" id="CHEBI:16452"/>
        <dbReference type="ChEBI" id="CHEBI:16947"/>
        <dbReference type="ChEBI" id="CHEBI:30616"/>
        <dbReference type="ChEBI" id="CHEBI:43474"/>
        <dbReference type="ChEBI" id="CHEBI:57287"/>
        <dbReference type="ChEBI" id="CHEBI:57288"/>
        <dbReference type="ChEBI" id="CHEBI:456216"/>
        <dbReference type="EC" id="2.3.3.8"/>
    </reaction>
    <physiologicalReaction direction="right-to-left" evidence="15">
        <dbReference type="Rhea" id="RHEA:21162"/>
    </physiologicalReaction>
</comment>
<keyword evidence="8" id="KW-0808">Transferase</keyword>
<dbReference type="InterPro" id="IPR036291">
    <property type="entry name" value="NAD(P)-bd_dom_sf"/>
</dbReference>
<dbReference type="GO" id="GO:0005524">
    <property type="term" value="F:ATP binding"/>
    <property type="evidence" value="ECO:0007669"/>
    <property type="project" value="UniProtKB-KW"/>
</dbReference>
<evidence type="ECO:0000313" key="18">
    <source>
        <dbReference type="Ensembl" id="ENSGWIP00000001382.1"/>
    </source>
</evidence>
<dbReference type="SMART" id="SM00225">
    <property type="entry name" value="BTB"/>
    <property type="match status" value="1"/>
</dbReference>
<dbReference type="InterPro" id="IPR016143">
    <property type="entry name" value="Citrate_synth-like_sm_a-sub"/>
</dbReference>
<dbReference type="SMART" id="SM00875">
    <property type="entry name" value="BACK"/>
    <property type="match status" value="1"/>
</dbReference>
<dbReference type="Gene3D" id="1.25.40.420">
    <property type="match status" value="1"/>
</dbReference>
<keyword evidence="10" id="KW-0677">Repeat</keyword>
<dbReference type="PANTHER" id="PTHR23118:SF42">
    <property type="entry name" value="ATP-CITRATE SYNTHASE"/>
    <property type="match status" value="1"/>
</dbReference>
<dbReference type="PROSITE" id="PS01216">
    <property type="entry name" value="SUCCINYL_COA_LIG_1"/>
    <property type="match status" value="1"/>
</dbReference>
<name>A0A8C5D5A0_GOUWI</name>
<keyword evidence="12" id="KW-0067">ATP-binding</keyword>
<keyword evidence="4" id="KW-0880">Kelch repeat</keyword>
<evidence type="ECO:0000256" key="6">
    <source>
        <dbReference type="ARBA" id="ARBA00022516"/>
    </source>
</evidence>
<dbReference type="InterPro" id="IPR011333">
    <property type="entry name" value="SKP1/BTB/POZ_sf"/>
</dbReference>
<dbReference type="Pfam" id="PF13964">
    <property type="entry name" value="Beta-prop_Calicin"/>
    <property type="match status" value="1"/>
</dbReference>
<keyword evidence="9" id="KW-0479">Metal-binding</keyword>
<dbReference type="GO" id="GO:0005829">
    <property type="term" value="C:cytosol"/>
    <property type="evidence" value="ECO:0007669"/>
    <property type="project" value="TreeGrafter"/>
</dbReference>
<dbReference type="FunFam" id="1.10.230.10:FF:000004">
    <property type="entry name" value="ATP-citrate synthase"/>
    <property type="match status" value="1"/>
</dbReference>
<keyword evidence="5" id="KW-0963">Cytoplasm</keyword>
<dbReference type="InterPro" id="IPR011705">
    <property type="entry name" value="BACK"/>
</dbReference>
<dbReference type="SUPFAM" id="SSF51735">
    <property type="entry name" value="NAD(P)-binding Rossmann-fold domains"/>
    <property type="match status" value="1"/>
</dbReference>
<dbReference type="Gene3D" id="3.40.50.261">
    <property type="entry name" value="Succinyl-CoA synthetase domains"/>
    <property type="match status" value="1"/>
</dbReference>
<dbReference type="CDD" id="cd18241">
    <property type="entry name" value="BTB_POZ_KLHL11"/>
    <property type="match status" value="1"/>
</dbReference>
<dbReference type="InterPro" id="IPR002020">
    <property type="entry name" value="Citrate_synthase"/>
</dbReference>
<dbReference type="PROSITE" id="PS00399">
    <property type="entry name" value="SUCCINYL_COA_LIG_2"/>
    <property type="match status" value="1"/>
</dbReference>
<proteinExistence type="predicted"/>
<keyword evidence="14" id="KW-0443">Lipid metabolism</keyword>
<sequence length="1228" mass="136670">MQTRAVQGMLDFDYVCSRDGPSVAAMVYPFTGDHKQKFYWGHKEILIPVYKNMGDAMKKHPDVDVLISFASLRSAFDSTMETMQYPQIHTIAIIAEGIPEAHTRKLIKAADEKGITIIGPATVGGIKPGCFKIGNTGGMLDNILASKLYRPGSVAYVSRSGGMSNELNNIISRTTDGVFEGVAIGGDRYPGSVFTDHVLRYQDTTGVKMIVVLGEIGGTEEYMICKGIKEGRITKPVVCWCIGTCATMFSSEVQFGHAGACANQASETAVAKNKALKEAGAFVPKSFDQLGEIIKSVYDNLVAKGVIVPAEELPPPTVPMDYSWARELGLIRKPASFMTSICDERGQELIYAGMPITEVFKSEIGLGGTLGLLWFQRRLPRYACQFIEMCLMVTADHGPAVSGAHNTIVCARAGKDLISSLTSGLLTIGDRFGGALDAAAKQFSKAFDSGVLPMEFVNKMKKDGKLIMGIGHRVKSINNPDMRVQILKDFVKQNFPSTHVLDYALDVEKITTSKKPNLILNVDGLIGVAFVDLLRTCGGFTRGGGTMAAAAPNPEDPARSCSNGSPGAAGALAGDGDAEEAEDFTSSSHCSELSRRQNEQRKQGLFCDVTLAFSSGAATGNVQSCEFSAHRSVLAAATDYFTPLLGGQFSESLSGRVEMKEWSSELGPDPETVESVIQYMYTGEIRVSTCNVHEVLELADRFLLVQLKDFCGEFLKKKLSLTNCVAVHSLAHMYTLDQLALRAADMIRRNFHKVIQDEEFYTLPFHLVRDWLSDAEITVDSEEVLFEAVVKWVQKNPEERSRYFEELFRLLRLPQIKPTYLTRVVKNEQLVAANEACLRLVSEAVEGHAIRFENLKSADMESWSSHMTSFQPRFGQNMDVIMVVGGVSEGGDYLSECVGYFIYEDRWVNLPHIHNHLDGHAIAATESHVYVAGSMEPGFAKTVERYNPNRNTWEQVSNLTTRKHSFGLTCIKDILYSIGGHGNFSPGFKDVSVYEPEQDKWHNLESAPKILRDVKAVSVEDRYVYVTARTPVDTDNEDGLKTVTTRYDSESRQWQDVDSLPLIDNYCIFQMAVASTNFYHTASCCPKSYTVRDEVAKQKISIRISEEILESLPPEVTSIEGAAICHFDKDVFIIGGWKNSDDVDKQYRKEAYRYCAERKRWMLLPPMPQPRCRATACHVRIPYRFLYGCQRYPMPQNLARQRDRMQQMQQLHRRTLTLRRQLQSQIEC</sequence>
<dbReference type="InterPro" id="IPR006652">
    <property type="entry name" value="Kelch_1"/>
</dbReference>
<dbReference type="Pfam" id="PF00549">
    <property type="entry name" value="Ligase_CoA"/>
    <property type="match status" value="1"/>
</dbReference>
<dbReference type="Gene3D" id="3.30.710.10">
    <property type="entry name" value="Potassium Channel Kv1.1, Chain A"/>
    <property type="match status" value="1"/>
</dbReference>
<dbReference type="FunFam" id="3.40.50.720:FF:000024">
    <property type="entry name" value="Probable ATP-citrate synthase"/>
    <property type="match status" value="1"/>
</dbReference>
<dbReference type="InterPro" id="IPR003781">
    <property type="entry name" value="CoA-bd"/>
</dbReference>
<evidence type="ECO:0000256" key="14">
    <source>
        <dbReference type="ARBA" id="ARBA00023098"/>
    </source>
</evidence>
<organism evidence="18 19">
    <name type="scientific">Gouania willdenowi</name>
    <name type="common">Blunt-snouted clingfish</name>
    <name type="synonym">Lepadogaster willdenowi</name>
    <dbReference type="NCBI Taxonomy" id="441366"/>
    <lineage>
        <taxon>Eukaryota</taxon>
        <taxon>Metazoa</taxon>
        <taxon>Chordata</taxon>
        <taxon>Craniata</taxon>
        <taxon>Vertebrata</taxon>
        <taxon>Euteleostomi</taxon>
        <taxon>Actinopterygii</taxon>
        <taxon>Neopterygii</taxon>
        <taxon>Teleostei</taxon>
        <taxon>Neoteleostei</taxon>
        <taxon>Acanthomorphata</taxon>
        <taxon>Ovalentaria</taxon>
        <taxon>Blenniimorphae</taxon>
        <taxon>Blenniiformes</taxon>
        <taxon>Gobiesocoidei</taxon>
        <taxon>Gobiesocidae</taxon>
        <taxon>Gobiesocinae</taxon>
        <taxon>Gouania</taxon>
    </lineage>
</organism>
<reference evidence="18" key="2">
    <citation type="submission" date="2025-08" db="UniProtKB">
        <authorList>
            <consortium name="Ensembl"/>
        </authorList>
    </citation>
    <scope>IDENTIFICATION</scope>
</reference>
<dbReference type="Gene3D" id="3.40.50.720">
    <property type="entry name" value="NAD(P)-binding Rossmann-like Domain"/>
    <property type="match status" value="1"/>
</dbReference>
<dbReference type="Pfam" id="PF00651">
    <property type="entry name" value="BTB"/>
    <property type="match status" value="1"/>
</dbReference>
<feature type="region of interest" description="Disordered" evidence="16">
    <location>
        <begin position="551"/>
        <end position="595"/>
    </location>
</feature>
<dbReference type="InterPro" id="IPR033847">
    <property type="entry name" value="Citrt_syn/SCS-alpha_CS"/>
</dbReference>
<keyword evidence="7" id="KW-0597">Phosphoprotein</keyword>
<dbReference type="CDD" id="cd18451">
    <property type="entry name" value="BACK_KLHL11"/>
    <property type="match status" value="1"/>
</dbReference>
<evidence type="ECO:0000256" key="1">
    <source>
        <dbReference type="ARBA" id="ARBA00004496"/>
    </source>
</evidence>
<dbReference type="Pfam" id="PF00285">
    <property type="entry name" value="Citrate_synt"/>
    <property type="match status" value="1"/>
</dbReference>
<dbReference type="Gene3D" id="2.120.10.80">
    <property type="entry name" value="Kelch-type beta propeller"/>
    <property type="match status" value="2"/>
</dbReference>
<dbReference type="Ensembl" id="ENSGWIT00000001487.1">
    <property type="protein sequence ID" value="ENSGWIP00000001382.1"/>
    <property type="gene ID" value="ENSGWIG00000000803.1"/>
</dbReference>
<keyword evidence="11" id="KW-0547">Nucleotide-binding</keyword>
<evidence type="ECO:0000313" key="19">
    <source>
        <dbReference type="Proteomes" id="UP000694680"/>
    </source>
</evidence>
<dbReference type="Pfam" id="PF07707">
    <property type="entry name" value="BACK"/>
    <property type="match status" value="1"/>
</dbReference>
<dbReference type="GO" id="GO:0006633">
    <property type="term" value="P:fatty acid biosynthetic process"/>
    <property type="evidence" value="ECO:0007669"/>
    <property type="project" value="TreeGrafter"/>
</dbReference>
<dbReference type="SUPFAM" id="SSF117281">
    <property type="entry name" value="Kelch motif"/>
    <property type="match status" value="2"/>
</dbReference>
<comment type="subcellular location">
    <subcellularLocation>
        <location evidence="1">Cytoplasm</location>
    </subcellularLocation>
</comment>
<dbReference type="SUPFAM" id="SSF48256">
    <property type="entry name" value="Citrate synthase"/>
    <property type="match status" value="1"/>
</dbReference>
<dbReference type="AlphaFoldDB" id="A0A8C5D5A0"/>
<dbReference type="InterPro" id="IPR017440">
    <property type="entry name" value="Cit_synth/succinyl-CoA_lig_AS"/>
</dbReference>
<evidence type="ECO:0000256" key="2">
    <source>
        <dbReference type="ARBA" id="ARBA00012639"/>
    </source>
</evidence>
<dbReference type="SUPFAM" id="SSF54695">
    <property type="entry name" value="POZ domain"/>
    <property type="match status" value="1"/>
</dbReference>
<evidence type="ECO:0000256" key="3">
    <source>
        <dbReference type="ARBA" id="ARBA00015259"/>
    </source>
</evidence>
<evidence type="ECO:0000256" key="8">
    <source>
        <dbReference type="ARBA" id="ARBA00022679"/>
    </source>
</evidence>
<protein>
    <recommendedName>
        <fullName evidence="3">ATP-citrate synthase</fullName>
        <ecNumber evidence="2">2.3.3.8</ecNumber>
    </recommendedName>
</protein>
<evidence type="ECO:0000256" key="5">
    <source>
        <dbReference type="ARBA" id="ARBA00022490"/>
    </source>
</evidence>
<dbReference type="InterPro" id="IPR015915">
    <property type="entry name" value="Kelch-typ_b-propeller"/>
</dbReference>
<evidence type="ECO:0000256" key="13">
    <source>
        <dbReference type="ARBA" id="ARBA00022842"/>
    </source>
</evidence>
<dbReference type="PANTHER" id="PTHR23118">
    <property type="entry name" value="ATP-CITRATE SYNTHASE"/>
    <property type="match status" value="1"/>
</dbReference>
<evidence type="ECO:0000256" key="4">
    <source>
        <dbReference type="ARBA" id="ARBA00022441"/>
    </source>
</evidence>
<evidence type="ECO:0000256" key="11">
    <source>
        <dbReference type="ARBA" id="ARBA00022741"/>
    </source>
</evidence>
<keyword evidence="6" id="KW-0444">Lipid biosynthesis</keyword>
<dbReference type="InterPro" id="IPR036969">
    <property type="entry name" value="Citrate_synthase_sf"/>
</dbReference>
<dbReference type="GO" id="GO:0003878">
    <property type="term" value="F:ATP citrate synthase activity"/>
    <property type="evidence" value="ECO:0007669"/>
    <property type="project" value="UniProtKB-EC"/>
</dbReference>
<dbReference type="PROSITE" id="PS50097">
    <property type="entry name" value="BTB"/>
    <property type="match status" value="1"/>
</dbReference>
<evidence type="ECO:0000256" key="9">
    <source>
        <dbReference type="ARBA" id="ARBA00022723"/>
    </source>
</evidence>
<dbReference type="Pfam" id="PF02629">
    <property type="entry name" value="CoA_binding"/>
    <property type="match status" value="1"/>
</dbReference>
<evidence type="ECO:0000256" key="7">
    <source>
        <dbReference type="ARBA" id="ARBA00022553"/>
    </source>
</evidence>
<dbReference type="InterPro" id="IPR005811">
    <property type="entry name" value="SUCC_ACL_C"/>
</dbReference>
<accession>A0A8C5D5A0</accession>